<dbReference type="InterPro" id="IPR000600">
    <property type="entry name" value="ROK"/>
</dbReference>
<dbReference type="Proteomes" id="UP000597444">
    <property type="component" value="Unassembled WGS sequence"/>
</dbReference>
<dbReference type="InterPro" id="IPR043129">
    <property type="entry name" value="ATPase_NBD"/>
</dbReference>
<sequence>MSADRRVAVGIEIGGSKTTVALVDSSGHVHQRSHAKTLRGRPAAATLEPYLRAVDAMLAYARSSDWQVSGIGISIPGTLDYTRRRPFLIPLLPSLSNFPLCDFLENRYELPTHLQVDVDAALLGEHRFGAGRGFKRLLYLAVEAVVGASLVINGQVEHPTQQYIGHICHLNVSSSGPRCSCGKQGCINTMVSMDAIQKRVQRALRRGEEGSLVQRLLGREYFSPQLLAEEALRGDTLALQVYGEISRCVSAAIAKYIDLFEPNVLILGGILGAQYCASDLLLSRVRGSLIVRSSSRVCSMVELVPAVLGSDAELAGAVLPLL</sequence>
<comment type="caution">
    <text evidence="2">The sequence shown here is derived from an EMBL/GenBank/DDBJ whole genome shotgun (WGS) entry which is preliminary data.</text>
</comment>
<evidence type="ECO:0000313" key="3">
    <source>
        <dbReference type="Proteomes" id="UP000597444"/>
    </source>
</evidence>
<dbReference type="RefSeq" id="WP_220202304.1">
    <property type="nucleotide sequence ID" value="NZ_BNJK01000001.1"/>
</dbReference>
<evidence type="ECO:0000256" key="1">
    <source>
        <dbReference type="ARBA" id="ARBA00006479"/>
    </source>
</evidence>
<evidence type="ECO:0000313" key="2">
    <source>
        <dbReference type="EMBL" id="GHO91407.1"/>
    </source>
</evidence>
<dbReference type="AlphaFoldDB" id="A0A8J3IH70"/>
<accession>A0A8J3IH70</accession>
<dbReference type="EMBL" id="BNJK01000001">
    <property type="protein sequence ID" value="GHO91407.1"/>
    <property type="molecule type" value="Genomic_DNA"/>
</dbReference>
<dbReference type="Pfam" id="PF00480">
    <property type="entry name" value="ROK"/>
    <property type="match status" value="1"/>
</dbReference>
<dbReference type="PANTHER" id="PTHR18964">
    <property type="entry name" value="ROK (REPRESSOR, ORF, KINASE) FAMILY"/>
    <property type="match status" value="1"/>
</dbReference>
<proteinExistence type="inferred from homology"/>
<name>A0A8J3IH70_9CHLR</name>
<reference evidence="2" key="1">
    <citation type="submission" date="2020-10" db="EMBL/GenBank/DDBJ databases">
        <title>Taxonomic study of unclassified bacteria belonging to the class Ktedonobacteria.</title>
        <authorList>
            <person name="Yabe S."/>
            <person name="Wang C.M."/>
            <person name="Zheng Y."/>
            <person name="Sakai Y."/>
            <person name="Cavaletti L."/>
            <person name="Monciardini P."/>
            <person name="Donadio S."/>
        </authorList>
    </citation>
    <scope>NUCLEOTIDE SEQUENCE</scope>
    <source>
        <strain evidence="2">ID150040</strain>
    </source>
</reference>
<dbReference type="Gene3D" id="3.30.420.40">
    <property type="match status" value="2"/>
</dbReference>
<dbReference type="SUPFAM" id="SSF53067">
    <property type="entry name" value="Actin-like ATPase domain"/>
    <property type="match status" value="1"/>
</dbReference>
<protein>
    <submittedName>
        <fullName evidence="2">Glucokinase</fullName>
    </submittedName>
</protein>
<gene>
    <name evidence="2" type="ORF">KSF_014550</name>
</gene>
<organism evidence="2 3">
    <name type="scientific">Reticulibacter mediterranei</name>
    <dbReference type="NCBI Taxonomy" id="2778369"/>
    <lineage>
        <taxon>Bacteria</taxon>
        <taxon>Bacillati</taxon>
        <taxon>Chloroflexota</taxon>
        <taxon>Ktedonobacteria</taxon>
        <taxon>Ktedonobacterales</taxon>
        <taxon>Reticulibacteraceae</taxon>
        <taxon>Reticulibacter</taxon>
    </lineage>
</organism>
<dbReference type="PANTHER" id="PTHR18964:SF149">
    <property type="entry name" value="BIFUNCTIONAL UDP-N-ACETYLGLUCOSAMINE 2-EPIMERASE_N-ACETYLMANNOSAMINE KINASE"/>
    <property type="match status" value="1"/>
</dbReference>
<keyword evidence="3" id="KW-1185">Reference proteome</keyword>
<comment type="similarity">
    <text evidence="1">Belongs to the ROK (NagC/XylR) family.</text>
</comment>